<feature type="region of interest" description="Disordered" evidence="1">
    <location>
        <begin position="230"/>
        <end position="409"/>
    </location>
</feature>
<feature type="region of interest" description="Disordered" evidence="1">
    <location>
        <begin position="1"/>
        <end position="146"/>
    </location>
</feature>
<feature type="compositionally biased region" description="Low complexity" evidence="1">
    <location>
        <begin position="358"/>
        <end position="374"/>
    </location>
</feature>
<feature type="compositionally biased region" description="Basic and acidic residues" evidence="1">
    <location>
        <begin position="631"/>
        <end position="644"/>
    </location>
</feature>
<name>A0ABY0GTI9_9PEZI</name>
<feature type="compositionally biased region" description="Basic and acidic residues" evidence="1">
    <location>
        <begin position="389"/>
        <end position="401"/>
    </location>
</feature>
<gene>
    <name evidence="2" type="ORF">DL762_009382</name>
</gene>
<organism evidence="2 3">
    <name type="scientific">Monosporascus cannonballus</name>
    <dbReference type="NCBI Taxonomy" id="155416"/>
    <lineage>
        <taxon>Eukaryota</taxon>
        <taxon>Fungi</taxon>
        <taxon>Dikarya</taxon>
        <taxon>Ascomycota</taxon>
        <taxon>Pezizomycotina</taxon>
        <taxon>Sordariomycetes</taxon>
        <taxon>Xylariomycetidae</taxon>
        <taxon>Xylariales</taxon>
        <taxon>Xylariales incertae sedis</taxon>
        <taxon>Monosporascus</taxon>
    </lineage>
</organism>
<dbReference type="EMBL" id="QJNS01000482">
    <property type="protein sequence ID" value="RYO77250.1"/>
    <property type="molecule type" value="Genomic_DNA"/>
</dbReference>
<protein>
    <submittedName>
        <fullName evidence="2">Uncharacterized protein</fullName>
    </submittedName>
</protein>
<feature type="compositionally biased region" description="Polar residues" evidence="1">
    <location>
        <begin position="53"/>
        <end position="76"/>
    </location>
</feature>
<sequence length="678" mass="73130">MSADLFAEFEHFSEPTQQAQRPRPDSGRISKSTSPSTPLPSSQLSFGPAAPLQSLTTSVQHVGQQNNQWFGYQQSSGGPGWATLSNPKVPQAANPKEGDADDDDGWGDFEVAPSVTQPPAPALPELNAHKPSSAEPGSTHNPTLQRTRITRASTIDLLSNNLIDILGSSTSTENPKKHTWMANSSSQVRDEAPKLSSTKPKGPNADVELLFDVDDFGGEQLEDDDEFGEFETVQNPPDLMPETYTTQPTPTVESASQLLSELNLAEPPSPYPQAPRSPSFRDRNPFPGLALATPHQEAKKKLEENSKATPVTAWPSVDDNSAGSNIIDENWGSFEDFPGDEEQSVAEPTGSTQGLNLVKPAKPTSKKPSVTPKATAPTSQDSSWDWDPVDTKPEADTKASNDHLPPTNVPPPSVLLSIFPQLFDEATQSLYQPVSGQAFSIKKRILSDPKTIEFLKGYLALATVAARIIAGRRLRWHRDRFLSQSMSISAAGSKGMKLASVDKAQTARENREATDIVAMWNEQIGRLRSAVAAANSSLKNSGDHLMVPDIRETMQVQTAKGVPTAVKACLICGLKRDERIPKVDYGAEDSFEAGPRYNTVIQGWCRFVQASGKPFGGSAAASSHVTQATDTETRTEGRPRVSRKLTDAQADRGMSLALSIGDGVSAHHAAPFKEPSKD</sequence>
<evidence type="ECO:0000313" key="3">
    <source>
        <dbReference type="Proteomes" id="UP000294003"/>
    </source>
</evidence>
<feature type="compositionally biased region" description="Polar residues" evidence="1">
    <location>
        <begin position="135"/>
        <end position="146"/>
    </location>
</feature>
<evidence type="ECO:0000313" key="2">
    <source>
        <dbReference type="EMBL" id="RYO77250.1"/>
    </source>
</evidence>
<dbReference type="PANTHER" id="PTHR42084:SF1">
    <property type="entry name" value="SERINE_THREONINE-PROTEIN KINASE PPK6"/>
    <property type="match status" value="1"/>
</dbReference>
<dbReference type="PANTHER" id="PTHR42084">
    <property type="entry name" value="YALI0E26631P"/>
    <property type="match status" value="1"/>
</dbReference>
<keyword evidence="3" id="KW-1185">Reference proteome</keyword>
<feature type="compositionally biased region" description="Basic and acidic residues" evidence="1">
    <location>
        <begin position="296"/>
        <end position="306"/>
    </location>
</feature>
<proteinExistence type="predicted"/>
<feature type="compositionally biased region" description="Low complexity" evidence="1">
    <location>
        <begin position="30"/>
        <end position="45"/>
    </location>
</feature>
<feature type="compositionally biased region" description="Polar residues" evidence="1">
    <location>
        <begin position="243"/>
        <end position="260"/>
    </location>
</feature>
<feature type="region of interest" description="Disordered" evidence="1">
    <location>
        <begin position="167"/>
        <end position="206"/>
    </location>
</feature>
<evidence type="ECO:0000256" key="1">
    <source>
        <dbReference type="SAM" id="MobiDB-lite"/>
    </source>
</evidence>
<feature type="region of interest" description="Disordered" evidence="1">
    <location>
        <begin position="616"/>
        <end position="644"/>
    </location>
</feature>
<feature type="compositionally biased region" description="Polar residues" evidence="1">
    <location>
        <begin position="620"/>
        <end position="630"/>
    </location>
</feature>
<accession>A0ABY0GTI9</accession>
<dbReference type="Proteomes" id="UP000294003">
    <property type="component" value="Unassembled WGS sequence"/>
</dbReference>
<reference evidence="2 3" key="1">
    <citation type="submission" date="2018-06" db="EMBL/GenBank/DDBJ databases">
        <title>Complete Genomes of Monosporascus.</title>
        <authorList>
            <person name="Robinson A.J."/>
            <person name="Natvig D.O."/>
        </authorList>
    </citation>
    <scope>NUCLEOTIDE SEQUENCE [LARGE SCALE GENOMIC DNA]</scope>
    <source>
        <strain evidence="2 3">CBS 609.92</strain>
    </source>
</reference>
<comment type="caution">
    <text evidence="2">The sequence shown here is derived from an EMBL/GenBank/DDBJ whole genome shotgun (WGS) entry which is preliminary data.</text>
</comment>